<dbReference type="Proteomes" id="UP000244336">
    <property type="component" value="Chromosome 2"/>
</dbReference>
<protein>
    <submittedName>
        <fullName evidence="1">Uncharacterized protein</fullName>
    </submittedName>
</protein>
<organism evidence="1 2">
    <name type="scientific">Panicum hallii var. hallii</name>
    <dbReference type="NCBI Taxonomy" id="1504633"/>
    <lineage>
        <taxon>Eukaryota</taxon>
        <taxon>Viridiplantae</taxon>
        <taxon>Streptophyta</taxon>
        <taxon>Embryophyta</taxon>
        <taxon>Tracheophyta</taxon>
        <taxon>Spermatophyta</taxon>
        <taxon>Magnoliopsida</taxon>
        <taxon>Liliopsida</taxon>
        <taxon>Poales</taxon>
        <taxon>Poaceae</taxon>
        <taxon>PACMAD clade</taxon>
        <taxon>Panicoideae</taxon>
        <taxon>Panicodae</taxon>
        <taxon>Paniceae</taxon>
        <taxon>Panicinae</taxon>
        <taxon>Panicum</taxon>
        <taxon>Panicum sect. Panicum</taxon>
    </lineage>
</organism>
<accession>A0A2T7EZ60</accession>
<dbReference type="AlphaFoldDB" id="A0A2T7EZ60"/>
<evidence type="ECO:0000313" key="1">
    <source>
        <dbReference type="EMBL" id="PUZ73118.1"/>
    </source>
</evidence>
<name>A0A2T7EZ60_9POAL</name>
<gene>
    <name evidence="1" type="ORF">GQ55_2G449200</name>
</gene>
<keyword evidence="2" id="KW-1185">Reference proteome</keyword>
<reference evidence="1 2" key="1">
    <citation type="submission" date="2018-04" db="EMBL/GenBank/DDBJ databases">
        <title>WGS assembly of Panicum hallii var. hallii HAL2.</title>
        <authorList>
            <person name="Lovell J."/>
            <person name="Jenkins J."/>
            <person name="Lowry D."/>
            <person name="Mamidi S."/>
            <person name="Sreedasyam A."/>
            <person name="Weng X."/>
            <person name="Barry K."/>
            <person name="Bonette J."/>
            <person name="Campitelli B."/>
            <person name="Daum C."/>
            <person name="Gordon S."/>
            <person name="Gould B."/>
            <person name="Lipzen A."/>
            <person name="MacQueen A."/>
            <person name="Palacio-Mejia J."/>
            <person name="Plott C."/>
            <person name="Shakirov E."/>
            <person name="Shu S."/>
            <person name="Yoshinaga Y."/>
            <person name="Zane M."/>
            <person name="Rokhsar D."/>
            <person name="Grimwood J."/>
            <person name="Schmutz J."/>
            <person name="Juenger T."/>
        </authorList>
    </citation>
    <scope>NUCLEOTIDE SEQUENCE [LARGE SCALE GENOMIC DNA]</scope>
    <source>
        <strain evidence="2">cv. HAL2</strain>
    </source>
</reference>
<proteinExistence type="predicted"/>
<dbReference type="EMBL" id="CM009750">
    <property type="protein sequence ID" value="PUZ73118.1"/>
    <property type="molecule type" value="Genomic_DNA"/>
</dbReference>
<evidence type="ECO:0000313" key="2">
    <source>
        <dbReference type="Proteomes" id="UP000244336"/>
    </source>
</evidence>
<dbReference type="Gramene" id="PUZ73118">
    <property type="protein sequence ID" value="PUZ73118"/>
    <property type="gene ID" value="GQ55_2G449200"/>
</dbReference>
<sequence length="51" mass="5933">MIRPVRIHSLKSMSQATMTSRRNFRNPWLNLSSKIAIAGGREKEKRFQSCI</sequence>